<evidence type="ECO:0000256" key="4">
    <source>
        <dbReference type="ARBA" id="ARBA00023136"/>
    </source>
</evidence>
<feature type="transmembrane region" description="Helical" evidence="6">
    <location>
        <begin position="111"/>
        <end position="130"/>
    </location>
</feature>
<evidence type="ECO:0000313" key="8">
    <source>
        <dbReference type="EMBL" id="GAT50125.1"/>
    </source>
</evidence>
<dbReference type="EMBL" id="DF846267">
    <property type="protein sequence ID" value="GAT50125.1"/>
    <property type="molecule type" value="Genomic_DNA"/>
</dbReference>
<evidence type="ECO:0000256" key="2">
    <source>
        <dbReference type="ARBA" id="ARBA00022692"/>
    </source>
</evidence>
<dbReference type="Gene3D" id="1.20.1280.50">
    <property type="match status" value="1"/>
</dbReference>
<dbReference type="PROSITE" id="PS50181">
    <property type="entry name" value="FBOX"/>
    <property type="match status" value="1"/>
</dbReference>
<feature type="transmembrane region" description="Helical" evidence="6">
    <location>
        <begin position="59"/>
        <end position="82"/>
    </location>
</feature>
<dbReference type="InterPro" id="IPR050307">
    <property type="entry name" value="Sterol_Desaturase_Related"/>
</dbReference>
<protein>
    <submittedName>
        <fullName evidence="8">Fatty acid hydroxylase</fullName>
    </submittedName>
</protein>
<accession>A0ABQ0LG99</accession>
<keyword evidence="2 6" id="KW-0812">Transmembrane</keyword>
<organism evidence="8 9">
    <name type="scientific">Mycena chlorophos</name>
    <name type="common">Agaric fungus</name>
    <name type="synonym">Agaricus chlorophos</name>
    <dbReference type="NCBI Taxonomy" id="658473"/>
    <lineage>
        <taxon>Eukaryota</taxon>
        <taxon>Fungi</taxon>
        <taxon>Dikarya</taxon>
        <taxon>Basidiomycota</taxon>
        <taxon>Agaricomycotina</taxon>
        <taxon>Agaricomycetes</taxon>
        <taxon>Agaricomycetidae</taxon>
        <taxon>Agaricales</taxon>
        <taxon>Marasmiineae</taxon>
        <taxon>Mycenaceae</taxon>
        <taxon>Mycena</taxon>
    </lineage>
</organism>
<reference evidence="8" key="1">
    <citation type="submission" date="2014-09" db="EMBL/GenBank/DDBJ databases">
        <title>Genome sequence of the luminous mushroom Mycena chlorophos for searching fungal bioluminescence genes.</title>
        <authorList>
            <person name="Tanaka Y."/>
            <person name="Kasuga D."/>
            <person name="Oba Y."/>
            <person name="Hase S."/>
            <person name="Sato K."/>
            <person name="Oba Y."/>
            <person name="Sakakibara Y."/>
        </authorList>
    </citation>
    <scope>NUCLEOTIDE SEQUENCE</scope>
</reference>
<comment type="subcellular location">
    <subcellularLocation>
        <location evidence="1">Membrane</location>
    </subcellularLocation>
</comment>
<dbReference type="SUPFAM" id="SSF81383">
    <property type="entry name" value="F-box domain"/>
    <property type="match status" value="1"/>
</dbReference>
<feature type="transmembrane region" description="Helical" evidence="6">
    <location>
        <begin position="206"/>
        <end position="233"/>
    </location>
</feature>
<keyword evidence="3 6" id="KW-1133">Transmembrane helix</keyword>
<evidence type="ECO:0000256" key="1">
    <source>
        <dbReference type="ARBA" id="ARBA00004370"/>
    </source>
</evidence>
<feature type="transmembrane region" description="Helical" evidence="6">
    <location>
        <begin position="142"/>
        <end position="163"/>
    </location>
</feature>
<dbReference type="InterPro" id="IPR001810">
    <property type="entry name" value="F-box_dom"/>
</dbReference>
<sequence>MDLVLHACDSLFLDAVYARVIPLPAPAGVNATGTLTLGLMQTASGPQSAWPRTHLPRQIISLSVLTLVGIHLLYFIFAGLSYRFVFNPAMRRHPRFLPNQEWLEIRESLKAFPAIALLMMPWFVAEVRGYSRIYADVEEYGWAYLVLSAPLFLLFTDYCIYWIHRWLHLPSVYKYIHKPHHRWLIPTPWASHAFHPLDGYLQGVPYHLFVFIFPIHRVLYLVLFLLVNVWAIFIHDSDMVTGHPLENIINGPAHHTLHHLYFTCNYGQYFTWADRVGNSYRKPEKSLDPLLQVDSQPQAGERQDHDEGRGEIRRRAVRANSARKTEFAEGFDFGVHRLRKLSPFEHKIVTLPPKNSAKSPHQQLANSVALATAYTRVFSSSFTLSHPTRPGPSYTPLWAAAGVLPPRKRMSFTAALVSALHDWHARKPAAVPMSHMPIVLRSRNLLDRLPNELLTAIFLFAIDHDHDDPLTTTPTTLSHVCRRWRQIALDSGSLWTSLVFTYPTSPSQMSRILTYLSRSKNYPLDILLDVRDEGWDLELAEDLELELTEEEHGFQPEDMEMALRLLSGDGNGKMQRRWRTVELWADTWAPIRTFLEFTQDSGAALSMGLQRLSLVRCNAYFARKGQRFQPASLQSPLPLFGRTAESADASTSPRPFLPHLRHVSLVGTHVDWGAAHLALGQNVTTLELKYHASNVRPSLADHRRQRTLLPFARRCRDAGVVFHAHPAPPHGVHVRLRRP</sequence>
<dbReference type="InterPro" id="IPR006694">
    <property type="entry name" value="Fatty_acid_hydroxylase"/>
</dbReference>
<feature type="compositionally biased region" description="Basic and acidic residues" evidence="5">
    <location>
        <begin position="301"/>
        <end position="314"/>
    </location>
</feature>
<evidence type="ECO:0000256" key="6">
    <source>
        <dbReference type="SAM" id="Phobius"/>
    </source>
</evidence>
<name>A0ABQ0LG99_MYCCL</name>
<gene>
    <name evidence="8" type="ORF">MCHLO_07400</name>
</gene>
<proteinExistence type="predicted"/>
<evidence type="ECO:0000256" key="5">
    <source>
        <dbReference type="SAM" id="MobiDB-lite"/>
    </source>
</evidence>
<evidence type="ECO:0000313" key="9">
    <source>
        <dbReference type="Proteomes" id="UP000815677"/>
    </source>
</evidence>
<dbReference type="InterPro" id="IPR036047">
    <property type="entry name" value="F-box-like_dom_sf"/>
</dbReference>
<dbReference type="Proteomes" id="UP000815677">
    <property type="component" value="Unassembled WGS sequence"/>
</dbReference>
<dbReference type="Pfam" id="PF04116">
    <property type="entry name" value="FA_hydroxylase"/>
    <property type="match status" value="1"/>
</dbReference>
<feature type="domain" description="F-box" evidence="7">
    <location>
        <begin position="443"/>
        <end position="498"/>
    </location>
</feature>
<keyword evidence="9" id="KW-1185">Reference proteome</keyword>
<feature type="region of interest" description="Disordered" evidence="5">
    <location>
        <begin position="291"/>
        <end position="319"/>
    </location>
</feature>
<evidence type="ECO:0000256" key="3">
    <source>
        <dbReference type="ARBA" id="ARBA00022989"/>
    </source>
</evidence>
<dbReference type="PANTHER" id="PTHR11863">
    <property type="entry name" value="STEROL DESATURASE"/>
    <property type="match status" value="1"/>
</dbReference>
<evidence type="ECO:0000259" key="7">
    <source>
        <dbReference type="PROSITE" id="PS50181"/>
    </source>
</evidence>
<keyword evidence="4 6" id="KW-0472">Membrane</keyword>
<dbReference type="Pfam" id="PF12937">
    <property type="entry name" value="F-box-like"/>
    <property type="match status" value="1"/>
</dbReference>